<evidence type="ECO:0000313" key="1">
    <source>
        <dbReference type="EMBL" id="GBP82313.1"/>
    </source>
</evidence>
<name>A0A4C1Z552_EUMVA</name>
<protein>
    <submittedName>
        <fullName evidence="1">Uncharacterized protein</fullName>
    </submittedName>
</protein>
<sequence>MGEGSIGARDPRQSVWYSHESVYRAEVALLRKACETAGNPFSEAINEEIRSVVLRGGGEIAVTHILLRMVMRLHCLLMIPPYVLRVIALLMAELRLSFDRLMLYEGALKLACTCEFIKAIMQIGSFVIRFESESEGLIFEPKTVYRPGVRWSPYAARSDD</sequence>
<dbReference type="AlphaFoldDB" id="A0A4C1Z552"/>
<keyword evidence="2" id="KW-1185">Reference proteome</keyword>
<dbReference type="EMBL" id="BGZK01001558">
    <property type="protein sequence ID" value="GBP82313.1"/>
    <property type="molecule type" value="Genomic_DNA"/>
</dbReference>
<reference evidence="1 2" key="1">
    <citation type="journal article" date="2019" name="Commun. Biol.">
        <title>The bagworm genome reveals a unique fibroin gene that provides high tensile strength.</title>
        <authorList>
            <person name="Kono N."/>
            <person name="Nakamura H."/>
            <person name="Ohtoshi R."/>
            <person name="Tomita M."/>
            <person name="Numata K."/>
            <person name="Arakawa K."/>
        </authorList>
    </citation>
    <scope>NUCLEOTIDE SEQUENCE [LARGE SCALE GENOMIC DNA]</scope>
</reference>
<evidence type="ECO:0000313" key="2">
    <source>
        <dbReference type="Proteomes" id="UP000299102"/>
    </source>
</evidence>
<dbReference type="Proteomes" id="UP000299102">
    <property type="component" value="Unassembled WGS sequence"/>
</dbReference>
<comment type="caution">
    <text evidence="1">The sequence shown here is derived from an EMBL/GenBank/DDBJ whole genome shotgun (WGS) entry which is preliminary data.</text>
</comment>
<organism evidence="1 2">
    <name type="scientific">Eumeta variegata</name>
    <name type="common">Bagworm moth</name>
    <name type="synonym">Eumeta japonica</name>
    <dbReference type="NCBI Taxonomy" id="151549"/>
    <lineage>
        <taxon>Eukaryota</taxon>
        <taxon>Metazoa</taxon>
        <taxon>Ecdysozoa</taxon>
        <taxon>Arthropoda</taxon>
        <taxon>Hexapoda</taxon>
        <taxon>Insecta</taxon>
        <taxon>Pterygota</taxon>
        <taxon>Neoptera</taxon>
        <taxon>Endopterygota</taxon>
        <taxon>Lepidoptera</taxon>
        <taxon>Glossata</taxon>
        <taxon>Ditrysia</taxon>
        <taxon>Tineoidea</taxon>
        <taxon>Psychidae</taxon>
        <taxon>Oiketicinae</taxon>
        <taxon>Eumeta</taxon>
    </lineage>
</organism>
<proteinExistence type="predicted"/>
<gene>
    <name evidence="1" type="ORF">EVAR_53771_1</name>
</gene>
<accession>A0A4C1Z552</accession>